<evidence type="ECO:0000256" key="5">
    <source>
        <dbReference type="SAM" id="Coils"/>
    </source>
</evidence>
<dbReference type="Proteomes" id="UP001367676">
    <property type="component" value="Unassembled WGS sequence"/>
</dbReference>
<proteinExistence type="predicted"/>
<keyword evidence="9" id="KW-1185">Reference proteome</keyword>
<keyword evidence="2 4" id="KW-0863">Zinc-finger</keyword>
<evidence type="ECO:0000256" key="2">
    <source>
        <dbReference type="ARBA" id="ARBA00022771"/>
    </source>
</evidence>
<dbReference type="InterPro" id="IPR001841">
    <property type="entry name" value="Znf_RING"/>
</dbReference>
<evidence type="ECO:0000256" key="1">
    <source>
        <dbReference type="ARBA" id="ARBA00022723"/>
    </source>
</evidence>
<feature type="domain" description="RING-type" evidence="7">
    <location>
        <begin position="179"/>
        <end position="232"/>
    </location>
</feature>
<feature type="compositionally biased region" description="Low complexity" evidence="6">
    <location>
        <begin position="569"/>
        <end position="578"/>
    </location>
</feature>
<keyword evidence="5" id="KW-0175">Coiled coil</keyword>
<keyword evidence="3" id="KW-0862">Zinc</keyword>
<feature type="region of interest" description="Disordered" evidence="6">
    <location>
        <begin position="557"/>
        <end position="616"/>
    </location>
</feature>
<dbReference type="SUPFAM" id="SSF57850">
    <property type="entry name" value="RING/U-box"/>
    <property type="match status" value="1"/>
</dbReference>
<accession>A0AAN9TSG8</accession>
<gene>
    <name evidence="8" type="ORF">V9T40_003400</name>
</gene>
<protein>
    <recommendedName>
        <fullName evidence="7">RING-type domain-containing protein</fullName>
    </recommendedName>
</protein>
<sequence length="728" mass="82366">MLNERPLCPSTDEAEQIVLTPAHFCNLGTYSFNPDLEAEEQTPTGKTLTKLIRQDEHYLNHQWKVWRQLYLTHLRDKIPKALPNAYRNIPTWPQVGKVVHVLDSQSIAEMNWSGYDMRNWNLKIKFHLTVYHVLNNHIFGLNLRRKSVIIVVQMGTWPSNVHMKKMAAAGNNVTEVATCPICRDNLVQMGPSGDSENIFATECGHVYHGSCLRELFRVQRLENLEPNCAICRCSGDDVYSLYITSGALDDDGADRLTDLNRRLAQTQERDEAQQALQDVLADMEEDREGQCGALDDDGADRLTDLNQRLAQTTQERDEAQQVLQDVLADMEEDREGQCGALDDDGADRLTDLNRRLAQTTQERDEAQQALQDVLADMEEDREGQCGALDDDGADRLTDLNRRLAQTTQERDEAQQALQDVLADMEEDREGQWLTDLNWRLTQTTQERDEAQQALQDVLADMEEDREGQCGALDDDGADRLTDLNRRLAQTTQERDEAQQALQDVLADVEEDREGQWQEKYRRSGDDVYSLYITSGALDDDGADRLTDLNWRLAQTTQERDEAQQVLVMSSSSSSSSPSSSPPPQREPSPVRWPSGRPRREIPPRRPQPPPSSALVRCPTNEQYTAALCMRGICIQWREAVAQMKREGKKKKTPGPYARCAEQCLKFRKRNKLVHPIGPKLKRGRPTREMVASRNALLEAVAAGRPLTPPPPAVLPSVEELAAEGFTKF</sequence>
<keyword evidence="1" id="KW-0479">Metal-binding</keyword>
<evidence type="ECO:0000259" key="7">
    <source>
        <dbReference type="PROSITE" id="PS50089"/>
    </source>
</evidence>
<dbReference type="PROSITE" id="PS50089">
    <property type="entry name" value="ZF_RING_2"/>
    <property type="match status" value="1"/>
</dbReference>
<dbReference type="GO" id="GO:0008270">
    <property type="term" value="F:zinc ion binding"/>
    <property type="evidence" value="ECO:0007669"/>
    <property type="project" value="UniProtKB-KW"/>
</dbReference>
<dbReference type="InterPro" id="IPR018957">
    <property type="entry name" value="Znf_C3HC4_RING-type"/>
</dbReference>
<evidence type="ECO:0000256" key="6">
    <source>
        <dbReference type="SAM" id="MobiDB-lite"/>
    </source>
</evidence>
<dbReference type="Pfam" id="PF00097">
    <property type="entry name" value="zf-C3HC4"/>
    <property type="match status" value="1"/>
</dbReference>
<name>A0AAN9TSG8_9HEMI</name>
<evidence type="ECO:0000256" key="4">
    <source>
        <dbReference type="PROSITE-ProRule" id="PRU00175"/>
    </source>
</evidence>
<dbReference type="AlphaFoldDB" id="A0AAN9TSG8"/>
<dbReference type="SMART" id="SM00184">
    <property type="entry name" value="RING"/>
    <property type="match status" value="1"/>
</dbReference>
<reference evidence="8 9" key="1">
    <citation type="submission" date="2024-03" db="EMBL/GenBank/DDBJ databases">
        <title>Adaptation during the transition from Ophiocordyceps entomopathogen to insect associate is accompanied by gene loss and intensified selection.</title>
        <authorList>
            <person name="Ward C.M."/>
            <person name="Onetto C.A."/>
            <person name="Borneman A.R."/>
        </authorList>
    </citation>
    <scope>NUCLEOTIDE SEQUENCE [LARGE SCALE GENOMIC DNA]</scope>
    <source>
        <strain evidence="8">AWRI1</strain>
        <tissue evidence="8">Single Adult Female</tissue>
    </source>
</reference>
<dbReference type="InterPro" id="IPR013083">
    <property type="entry name" value="Znf_RING/FYVE/PHD"/>
</dbReference>
<evidence type="ECO:0000313" key="8">
    <source>
        <dbReference type="EMBL" id="KAK7603401.1"/>
    </source>
</evidence>
<evidence type="ECO:0000256" key="3">
    <source>
        <dbReference type="ARBA" id="ARBA00022833"/>
    </source>
</evidence>
<organism evidence="8 9">
    <name type="scientific">Parthenolecanium corni</name>
    <dbReference type="NCBI Taxonomy" id="536013"/>
    <lineage>
        <taxon>Eukaryota</taxon>
        <taxon>Metazoa</taxon>
        <taxon>Ecdysozoa</taxon>
        <taxon>Arthropoda</taxon>
        <taxon>Hexapoda</taxon>
        <taxon>Insecta</taxon>
        <taxon>Pterygota</taxon>
        <taxon>Neoptera</taxon>
        <taxon>Paraneoptera</taxon>
        <taxon>Hemiptera</taxon>
        <taxon>Sternorrhyncha</taxon>
        <taxon>Coccoidea</taxon>
        <taxon>Coccidae</taxon>
        <taxon>Parthenolecanium</taxon>
    </lineage>
</organism>
<dbReference type="EMBL" id="JBBCAQ010000006">
    <property type="protein sequence ID" value="KAK7603401.1"/>
    <property type="molecule type" value="Genomic_DNA"/>
</dbReference>
<evidence type="ECO:0000313" key="9">
    <source>
        <dbReference type="Proteomes" id="UP001367676"/>
    </source>
</evidence>
<dbReference type="Gene3D" id="3.30.40.10">
    <property type="entry name" value="Zinc/RING finger domain, C3HC4 (zinc finger)"/>
    <property type="match status" value="1"/>
</dbReference>
<feature type="coiled-coil region" evidence="5">
    <location>
        <begin position="302"/>
        <end position="507"/>
    </location>
</feature>
<comment type="caution">
    <text evidence="8">The sequence shown here is derived from an EMBL/GenBank/DDBJ whole genome shotgun (WGS) entry which is preliminary data.</text>
</comment>